<keyword evidence="2" id="KW-0732">Signal</keyword>
<evidence type="ECO:0008006" key="5">
    <source>
        <dbReference type="Google" id="ProtNLM"/>
    </source>
</evidence>
<evidence type="ECO:0000256" key="2">
    <source>
        <dbReference type="SAM" id="SignalP"/>
    </source>
</evidence>
<evidence type="ECO:0000256" key="1">
    <source>
        <dbReference type="SAM" id="MobiDB-lite"/>
    </source>
</evidence>
<organism evidence="3 4">
    <name type="scientific">Arthrobacter wenxiniae</name>
    <dbReference type="NCBI Taxonomy" id="2713570"/>
    <lineage>
        <taxon>Bacteria</taxon>
        <taxon>Bacillati</taxon>
        <taxon>Actinomycetota</taxon>
        <taxon>Actinomycetes</taxon>
        <taxon>Micrococcales</taxon>
        <taxon>Micrococcaceae</taxon>
        <taxon>Arthrobacter</taxon>
    </lineage>
</organism>
<feature type="signal peptide" evidence="2">
    <location>
        <begin position="1"/>
        <end position="17"/>
    </location>
</feature>
<dbReference type="EMBL" id="JAAMFM010000021">
    <property type="protein sequence ID" value="NVM95881.1"/>
    <property type="molecule type" value="Genomic_DNA"/>
</dbReference>
<evidence type="ECO:0000313" key="4">
    <source>
        <dbReference type="Proteomes" id="UP000543556"/>
    </source>
</evidence>
<feature type="chain" id="PRO_5038977101" description="Lipoprotein with Yx(FWY)xxD motif" evidence="2">
    <location>
        <begin position="18"/>
        <end position="178"/>
    </location>
</feature>
<name>A0A7Y7IJ96_9MICC</name>
<sequence length="178" mass="17205">MKLHARVGLALSAVALAALTACGSTTAPGGSATSAPASSSSSTPSTSASGALHTASTALGTILVNGAGMTVYFYDHDKAGETASACTGPCASLWPAVSTTSATPTIMGVTGKVATITGVDGAKQVTLNGLPLYTFTADKKAGDTTGQGYGGIWWVIGTNGAKITAASSSAPAQGGNGY</sequence>
<reference evidence="3 4" key="1">
    <citation type="submission" date="2020-02" db="EMBL/GenBank/DDBJ databases">
        <title>Genome sequence of strain AETb3-4.</title>
        <authorList>
            <person name="Gao J."/>
            <person name="Zhang X."/>
        </authorList>
    </citation>
    <scope>NUCLEOTIDE SEQUENCE [LARGE SCALE GENOMIC DNA]</scope>
    <source>
        <strain evidence="3 4">AETb3-4</strain>
    </source>
</reference>
<comment type="caution">
    <text evidence="3">The sequence shown here is derived from an EMBL/GenBank/DDBJ whole genome shotgun (WGS) entry which is preliminary data.</text>
</comment>
<dbReference type="Proteomes" id="UP000543556">
    <property type="component" value="Unassembled WGS sequence"/>
</dbReference>
<dbReference type="RefSeq" id="WP_176635607.1">
    <property type="nucleotide sequence ID" value="NZ_JAAMFM010000021.1"/>
</dbReference>
<gene>
    <name evidence="3" type="ORF">G6034_13385</name>
</gene>
<dbReference type="PROSITE" id="PS51257">
    <property type="entry name" value="PROKAR_LIPOPROTEIN"/>
    <property type="match status" value="1"/>
</dbReference>
<keyword evidence="4" id="KW-1185">Reference proteome</keyword>
<dbReference type="PANTHER" id="PTHR39335">
    <property type="entry name" value="BLL4220 PROTEIN"/>
    <property type="match status" value="1"/>
</dbReference>
<feature type="region of interest" description="Disordered" evidence="1">
    <location>
        <begin position="30"/>
        <end position="50"/>
    </location>
</feature>
<dbReference type="InterPro" id="IPR005297">
    <property type="entry name" value="Lipoprotein_repeat"/>
</dbReference>
<dbReference type="PANTHER" id="PTHR39335:SF1">
    <property type="entry name" value="BLL4220 PROTEIN"/>
    <property type="match status" value="1"/>
</dbReference>
<protein>
    <recommendedName>
        <fullName evidence="5">Lipoprotein with Yx(FWY)xxD motif</fullName>
    </recommendedName>
</protein>
<dbReference type="Pfam" id="PF03640">
    <property type="entry name" value="Lipoprotein_15"/>
    <property type="match status" value="2"/>
</dbReference>
<dbReference type="AlphaFoldDB" id="A0A7Y7IJ96"/>
<proteinExistence type="predicted"/>
<accession>A0A7Y7IJ96</accession>
<dbReference type="GO" id="GO:0043448">
    <property type="term" value="P:alkane catabolic process"/>
    <property type="evidence" value="ECO:0007669"/>
    <property type="project" value="TreeGrafter"/>
</dbReference>
<evidence type="ECO:0000313" key="3">
    <source>
        <dbReference type="EMBL" id="NVM95881.1"/>
    </source>
</evidence>